<feature type="non-terminal residue" evidence="1">
    <location>
        <position position="66"/>
    </location>
</feature>
<organism evidence="1 2">
    <name type="scientific">Dysgonomonas termitidis</name>
    <dbReference type="NCBI Taxonomy" id="1516126"/>
    <lineage>
        <taxon>Bacteria</taxon>
        <taxon>Pseudomonadati</taxon>
        <taxon>Bacteroidota</taxon>
        <taxon>Bacteroidia</taxon>
        <taxon>Bacteroidales</taxon>
        <taxon>Dysgonomonadaceae</taxon>
        <taxon>Dysgonomonas</taxon>
    </lineage>
</organism>
<accession>A0ABV9KRS6</accession>
<sequence>MGSLFSGATRRMGMHGLAGLVLSGLLLFSCKSGAPVVRPLFMQSKRANVGLPGDAAGLQATLQERV</sequence>
<reference evidence="2" key="1">
    <citation type="journal article" date="2019" name="Int. J. Syst. Evol. Microbiol.">
        <title>The Global Catalogue of Microorganisms (GCM) 10K type strain sequencing project: providing services to taxonomists for standard genome sequencing and annotation.</title>
        <authorList>
            <consortium name="The Broad Institute Genomics Platform"/>
            <consortium name="The Broad Institute Genome Sequencing Center for Infectious Disease"/>
            <person name="Wu L."/>
            <person name="Ma J."/>
        </authorList>
    </citation>
    <scope>NUCLEOTIDE SEQUENCE [LARGE SCALE GENOMIC DNA]</scope>
    <source>
        <strain evidence="2">CCUG 66188</strain>
    </source>
</reference>
<evidence type="ECO:0000313" key="2">
    <source>
        <dbReference type="Proteomes" id="UP001596023"/>
    </source>
</evidence>
<comment type="caution">
    <text evidence="1">The sequence shown here is derived from an EMBL/GenBank/DDBJ whole genome shotgun (WGS) entry which is preliminary data.</text>
</comment>
<evidence type="ECO:0000313" key="1">
    <source>
        <dbReference type="EMBL" id="MFC4672641.1"/>
    </source>
</evidence>
<dbReference type="EMBL" id="JBHSGN010000019">
    <property type="protein sequence ID" value="MFC4672641.1"/>
    <property type="molecule type" value="Genomic_DNA"/>
</dbReference>
<name>A0ABV9KRS6_9BACT</name>
<proteinExistence type="predicted"/>
<dbReference type="Proteomes" id="UP001596023">
    <property type="component" value="Unassembled WGS sequence"/>
</dbReference>
<protein>
    <submittedName>
        <fullName evidence="1">Uncharacterized protein</fullName>
    </submittedName>
</protein>
<gene>
    <name evidence="1" type="ORF">ACFO6W_02930</name>
</gene>
<keyword evidence="2" id="KW-1185">Reference proteome</keyword>